<feature type="non-terminal residue" evidence="1">
    <location>
        <position position="39"/>
    </location>
</feature>
<proteinExistence type="predicted"/>
<comment type="caution">
    <text evidence="1">The sequence shown here is derived from an EMBL/GenBank/DDBJ whole genome shotgun (WGS) entry which is preliminary data.</text>
</comment>
<dbReference type="AlphaFoldDB" id="A0A371GKD0"/>
<evidence type="ECO:0000313" key="1">
    <source>
        <dbReference type="EMBL" id="RDX90980.1"/>
    </source>
</evidence>
<dbReference type="EMBL" id="QJKJ01005238">
    <property type="protein sequence ID" value="RDX90980.1"/>
    <property type="molecule type" value="Genomic_DNA"/>
</dbReference>
<gene>
    <name evidence="1" type="ORF">CR513_27109</name>
</gene>
<accession>A0A371GKD0</accession>
<organism evidence="1 2">
    <name type="scientific">Mucuna pruriens</name>
    <name type="common">Velvet bean</name>
    <name type="synonym">Dolichos pruriens</name>
    <dbReference type="NCBI Taxonomy" id="157652"/>
    <lineage>
        <taxon>Eukaryota</taxon>
        <taxon>Viridiplantae</taxon>
        <taxon>Streptophyta</taxon>
        <taxon>Embryophyta</taxon>
        <taxon>Tracheophyta</taxon>
        <taxon>Spermatophyta</taxon>
        <taxon>Magnoliopsida</taxon>
        <taxon>eudicotyledons</taxon>
        <taxon>Gunneridae</taxon>
        <taxon>Pentapetalae</taxon>
        <taxon>rosids</taxon>
        <taxon>fabids</taxon>
        <taxon>Fabales</taxon>
        <taxon>Fabaceae</taxon>
        <taxon>Papilionoideae</taxon>
        <taxon>50 kb inversion clade</taxon>
        <taxon>NPAAA clade</taxon>
        <taxon>indigoferoid/millettioid clade</taxon>
        <taxon>Phaseoleae</taxon>
        <taxon>Mucuna</taxon>
    </lineage>
</organism>
<sequence length="39" mass="4572">MCSKESQCLVTVSLFRPTFHMQIIFNENKITENNSKPKK</sequence>
<protein>
    <submittedName>
        <fullName evidence="1">Uncharacterized protein</fullName>
    </submittedName>
</protein>
<evidence type="ECO:0000313" key="2">
    <source>
        <dbReference type="Proteomes" id="UP000257109"/>
    </source>
</evidence>
<keyword evidence="2" id="KW-1185">Reference proteome</keyword>
<name>A0A371GKD0_MUCPR</name>
<reference evidence="1" key="1">
    <citation type="submission" date="2018-05" db="EMBL/GenBank/DDBJ databases">
        <title>Draft genome of Mucuna pruriens seed.</title>
        <authorList>
            <person name="Nnadi N.E."/>
            <person name="Vos R."/>
            <person name="Hasami M.H."/>
            <person name="Devisetty U.K."/>
            <person name="Aguiy J.C."/>
        </authorList>
    </citation>
    <scope>NUCLEOTIDE SEQUENCE [LARGE SCALE GENOMIC DNA]</scope>
    <source>
        <strain evidence="1">JCA_2017</strain>
    </source>
</reference>
<dbReference type="Proteomes" id="UP000257109">
    <property type="component" value="Unassembled WGS sequence"/>
</dbReference>